<dbReference type="GO" id="GO:0005576">
    <property type="term" value="C:extracellular region"/>
    <property type="evidence" value="ECO:0007669"/>
    <property type="project" value="UniProtKB-SubCell"/>
</dbReference>
<evidence type="ECO:0000259" key="7">
    <source>
        <dbReference type="Pfam" id="PF03443"/>
    </source>
</evidence>
<feature type="chain" id="PRO_5025496701" description="AA9 family lytic polysaccharide monooxygenase" evidence="6">
    <location>
        <begin position="18"/>
        <end position="235"/>
    </location>
</feature>
<dbReference type="InterPro" id="IPR049892">
    <property type="entry name" value="AA9"/>
</dbReference>
<comment type="domain">
    <text evidence="5">Has a modular structure: an endo-beta-1,4-glucanase catalytic module at the N-terminus, a linker rich in serines and threonines, and a C-terminal carbohydrate-binding module (CBM).</text>
</comment>
<feature type="signal peptide" evidence="6">
    <location>
        <begin position="1"/>
        <end position="17"/>
    </location>
</feature>
<keyword evidence="6" id="KW-0732">Signal</keyword>
<keyword evidence="4 5" id="KW-1015">Disulfide bond</keyword>
<comment type="function">
    <text evidence="5">Lytic polysaccharide monooxygenase (LMPO) that depolymerizes crystalline and amorphous polysaccharides via the oxidation of scissile alpha- or beta-(1-4)-glycosidic bonds, yielding C1 and/or C4 oxidation products. Catalysis by LPMOs requires the reduction of the active-site copper from Cu(II) to Cu(I) by a reducing agent and H(2)O(2) or O(2) as a cosubstrate.</text>
</comment>
<comment type="subcellular location">
    <subcellularLocation>
        <location evidence="2 5">Secreted</location>
    </subcellularLocation>
</comment>
<evidence type="ECO:0000256" key="1">
    <source>
        <dbReference type="ARBA" id="ARBA00001973"/>
    </source>
</evidence>
<keyword evidence="9" id="KW-1185">Reference proteome</keyword>
<protein>
    <recommendedName>
        <fullName evidence="5">AA9 family lytic polysaccharide monooxygenase</fullName>
        <ecNumber evidence="5">1.14.99.56</ecNumber>
    </recommendedName>
    <alternativeName>
        <fullName evidence="5">Endo-beta-1,4-glucanase</fullName>
    </alternativeName>
    <alternativeName>
        <fullName evidence="5">Glycosyl hydrolase 61 family protein</fullName>
    </alternativeName>
</protein>
<evidence type="ECO:0000256" key="5">
    <source>
        <dbReference type="RuleBase" id="RU368122"/>
    </source>
</evidence>
<feature type="domain" description="Auxiliary Activity family 9 catalytic" evidence="7">
    <location>
        <begin position="18"/>
        <end position="224"/>
    </location>
</feature>
<evidence type="ECO:0000256" key="4">
    <source>
        <dbReference type="ARBA" id="ARBA00023157"/>
    </source>
</evidence>
<dbReference type="CDD" id="cd21175">
    <property type="entry name" value="LPMO_AA9"/>
    <property type="match status" value="1"/>
</dbReference>
<dbReference type="EMBL" id="MU006777">
    <property type="protein sequence ID" value="KAF2645543.1"/>
    <property type="molecule type" value="Genomic_DNA"/>
</dbReference>
<organism evidence="8 9">
    <name type="scientific">Massarina eburnea CBS 473.64</name>
    <dbReference type="NCBI Taxonomy" id="1395130"/>
    <lineage>
        <taxon>Eukaryota</taxon>
        <taxon>Fungi</taxon>
        <taxon>Dikarya</taxon>
        <taxon>Ascomycota</taxon>
        <taxon>Pezizomycotina</taxon>
        <taxon>Dothideomycetes</taxon>
        <taxon>Pleosporomycetidae</taxon>
        <taxon>Pleosporales</taxon>
        <taxon>Massarineae</taxon>
        <taxon>Massarinaceae</taxon>
        <taxon>Massarina</taxon>
    </lineage>
</organism>
<proteinExistence type="predicted"/>
<keyword evidence="5" id="KW-0136">Cellulose degradation</keyword>
<dbReference type="GO" id="GO:0030245">
    <property type="term" value="P:cellulose catabolic process"/>
    <property type="evidence" value="ECO:0007669"/>
    <property type="project" value="UniProtKB-UniRule"/>
</dbReference>
<dbReference type="OrthoDB" id="3496539at2759"/>
<evidence type="ECO:0000313" key="8">
    <source>
        <dbReference type="EMBL" id="KAF2645543.1"/>
    </source>
</evidence>
<dbReference type="AlphaFoldDB" id="A0A6A6SFT3"/>
<dbReference type="PANTHER" id="PTHR33353">
    <property type="entry name" value="PUTATIVE (AFU_ORTHOLOGUE AFUA_1G12560)-RELATED"/>
    <property type="match status" value="1"/>
</dbReference>
<gene>
    <name evidence="8" type="ORF">P280DRAFT_495376</name>
</gene>
<comment type="cofactor">
    <cofactor evidence="1">
        <name>Cu(2+)</name>
        <dbReference type="ChEBI" id="CHEBI:29036"/>
    </cofactor>
</comment>
<dbReference type="Gene3D" id="2.70.50.70">
    <property type="match status" value="1"/>
</dbReference>
<keyword evidence="5" id="KW-0624">Polysaccharide degradation</keyword>
<keyword evidence="5" id="KW-0119">Carbohydrate metabolism</keyword>
<accession>A0A6A6SFT3</accession>
<comment type="catalytic activity">
    <reaction evidence="5">
        <text>[(1-&gt;4)-beta-D-glucosyl]n+m + reduced acceptor + O2 = 4-dehydro-beta-D-glucosyl-[(1-&gt;4)-beta-D-glucosyl]n-1 + [(1-&gt;4)-beta-D-glucosyl]m + acceptor + H2O.</text>
        <dbReference type="EC" id="1.14.99.56"/>
    </reaction>
</comment>
<evidence type="ECO:0000256" key="2">
    <source>
        <dbReference type="ARBA" id="ARBA00004613"/>
    </source>
</evidence>
<reference evidence="8" key="1">
    <citation type="journal article" date="2020" name="Stud. Mycol.">
        <title>101 Dothideomycetes genomes: a test case for predicting lifestyles and emergence of pathogens.</title>
        <authorList>
            <person name="Haridas S."/>
            <person name="Albert R."/>
            <person name="Binder M."/>
            <person name="Bloem J."/>
            <person name="Labutti K."/>
            <person name="Salamov A."/>
            <person name="Andreopoulos B."/>
            <person name="Baker S."/>
            <person name="Barry K."/>
            <person name="Bills G."/>
            <person name="Bluhm B."/>
            <person name="Cannon C."/>
            <person name="Castanera R."/>
            <person name="Culley D."/>
            <person name="Daum C."/>
            <person name="Ezra D."/>
            <person name="Gonzalez J."/>
            <person name="Henrissat B."/>
            <person name="Kuo A."/>
            <person name="Liang C."/>
            <person name="Lipzen A."/>
            <person name="Lutzoni F."/>
            <person name="Magnuson J."/>
            <person name="Mondo S."/>
            <person name="Nolan M."/>
            <person name="Ohm R."/>
            <person name="Pangilinan J."/>
            <person name="Park H.-J."/>
            <person name="Ramirez L."/>
            <person name="Alfaro M."/>
            <person name="Sun H."/>
            <person name="Tritt A."/>
            <person name="Yoshinaga Y."/>
            <person name="Zwiers L.-H."/>
            <person name="Turgeon B."/>
            <person name="Goodwin S."/>
            <person name="Spatafora J."/>
            <person name="Crous P."/>
            <person name="Grigoriev I."/>
        </authorList>
    </citation>
    <scope>NUCLEOTIDE SEQUENCE</scope>
    <source>
        <strain evidence="8">CBS 473.64</strain>
    </source>
</reference>
<dbReference type="Proteomes" id="UP000799753">
    <property type="component" value="Unassembled WGS sequence"/>
</dbReference>
<evidence type="ECO:0000256" key="6">
    <source>
        <dbReference type="SAM" id="SignalP"/>
    </source>
</evidence>
<dbReference type="GO" id="GO:0030248">
    <property type="term" value="F:cellulose binding"/>
    <property type="evidence" value="ECO:0007669"/>
    <property type="project" value="UniProtKB-UniRule"/>
</dbReference>
<keyword evidence="3 5" id="KW-0964">Secreted</keyword>
<sequence>MKTATLLAFLAPLTANAHYIFNRLIVNGASIGGEYAYTRKNSNSYMPAFTNELMNSNDLRCNKGAKAGSTPTYTVKAGDKLGFKLFNNEFIEHPGPGFVYISKAPGPVKDYDGSGDWTKVYESGLCNPNSPGTDASWCSWQKDRLEWTVQPGVPAGEYLVRVEHIGLHEAHQGKAQFYIECYQLSIEGGGNGTLQPTVKFPGAYSANDPGIAFNKWNNPKPNSYVMPGPKVWDGN</sequence>
<dbReference type="PANTHER" id="PTHR33353:SF2">
    <property type="entry name" value="ENDO-BETA-1,4-GLUCANASE D"/>
    <property type="match status" value="1"/>
</dbReference>
<evidence type="ECO:0000256" key="3">
    <source>
        <dbReference type="ARBA" id="ARBA00022525"/>
    </source>
</evidence>
<dbReference type="EC" id="1.14.99.56" evidence="5"/>
<dbReference type="GO" id="GO:0008810">
    <property type="term" value="F:cellulase activity"/>
    <property type="evidence" value="ECO:0007669"/>
    <property type="project" value="UniProtKB-UniRule"/>
</dbReference>
<name>A0A6A6SFT3_9PLEO</name>
<dbReference type="InterPro" id="IPR005103">
    <property type="entry name" value="AA9_LPMO"/>
</dbReference>
<evidence type="ECO:0000313" key="9">
    <source>
        <dbReference type="Proteomes" id="UP000799753"/>
    </source>
</evidence>
<dbReference type="Pfam" id="PF03443">
    <property type="entry name" value="AA9"/>
    <property type="match status" value="1"/>
</dbReference>